<dbReference type="EMBL" id="JXBZ01000002">
    <property type="protein sequence ID" value="KJY51081.1"/>
    <property type="molecule type" value="Genomic_DNA"/>
</dbReference>
<dbReference type="Gene3D" id="3.40.50.1820">
    <property type="entry name" value="alpha/beta hydrolase"/>
    <property type="match status" value="1"/>
</dbReference>
<organism evidence="1 2">
    <name type="scientific">Bombilactobacillus mellis</name>
    <dbReference type="NCBI Taxonomy" id="1218508"/>
    <lineage>
        <taxon>Bacteria</taxon>
        <taxon>Bacillati</taxon>
        <taxon>Bacillota</taxon>
        <taxon>Bacilli</taxon>
        <taxon>Lactobacillales</taxon>
        <taxon>Lactobacillaceae</taxon>
        <taxon>Bombilactobacillus</taxon>
    </lineage>
</organism>
<dbReference type="OrthoDB" id="503948at2"/>
<sequence length="280" mass="32177">MGLGNQRKFRRQHSAYIPTCQLPKNLSVSSSQEQIPTFYVHGFRGGDYTTQQMVSSAQEFTQVPVFLRATVDWSSKIHYSGYWSTARFPIVQLVFKDRWIPSMIIERWFNQILNDLYQRYHFKSYNAIGHSLGAVALVSFLINTYNKPLPQIRRLALIAGPFDGVVAFGDLPNINPLSPQGRPAFMTPKYLWTYLNRVKFPKNAQILNVFGNINDSSNTDKYVSVSSARSIKYILKPQVQQFLEYNAVGTSGEHSQMHDDKNVLQVINNFIYVPQQRKPQ</sequence>
<dbReference type="AlphaFoldDB" id="A0A0F4L0I5"/>
<dbReference type="InterPro" id="IPR010315">
    <property type="entry name" value="DUF915_hydro-like"/>
</dbReference>
<evidence type="ECO:0008006" key="3">
    <source>
        <dbReference type="Google" id="ProtNLM"/>
    </source>
</evidence>
<dbReference type="Pfam" id="PF06028">
    <property type="entry name" value="DUF915"/>
    <property type="match status" value="1"/>
</dbReference>
<dbReference type="STRING" id="1218508.JG29_01240"/>
<dbReference type="PATRIC" id="fig|1218508.4.peg.128"/>
<evidence type="ECO:0000313" key="1">
    <source>
        <dbReference type="EMBL" id="KJY51081.1"/>
    </source>
</evidence>
<name>A0A0F4L0I5_9LACO</name>
<keyword evidence="2" id="KW-1185">Reference proteome</keyword>
<dbReference type="Proteomes" id="UP000033695">
    <property type="component" value="Unassembled WGS sequence"/>
</dbReference>
<dbReference type="InterPro" id="IPR029058">
    <property type="entry name" value="AB_hydrolase_fold"/>
</dbReference>
<protein>
    <recommendedName>
        <fullName evidence="3">Alpha/beta hydrolase</fullName>
    </recommendedName>
</protein>
<evidence type="ECO:0000313" key="2">
    <source>
        <dbReference type="Proteomes" id="UP000033695"/>
    </source>
</evidence>
<dbReference type="HOGENOM" id="CLU_077377_1_0_9"/>
<dbReference type="RefSeq" id="WP_052696258.1">
    <property type="nucleotide sequence ID" value="NZ_JAAEDY010000004.1"/>
</dbReference>
<gene>
    <name evidence="1" type="ORF">JG29_01240</name>
</gene>
<accession>A0A0F4L0I5</accession>
<dbReference type="SUPFAM" id="SSF53474">
    <property type="entry name" value="alpha/beta-Hydrolases"/>
    <property type="match status" value="1"/>
</dbReference>
<reference evidence="1 2" key="1">
    <citation type="submission" date="2014-12" db="EMBL/GenBank/DDBJ databases">
        <title>Comparative genomics of the lactic acid bacteria isolated from the honey bee gut.</title>
        <authorList>
            <person name="Ellegaard K.M."/>
            <person name="Tamarit D."/>
            <person name="Javelind E."/>
            <person name="Olofsson T."/>
            <person name="Andersson S.G."/>
            <person name="Vasquez A."/>
        </authorList>
    </citation>
    <scope>NUCLEOTIDE SEQUENCE [LARGE SCALE GENOMIC DNA]</scope>
    <source>
        <strain evidence="1 2">Hon2</strain>
    </source>
</reference>
<comment type="caution">
    <text evidence="1">The sequence shown here is derived from an EMBL/GenBank/DDBJ whole genome shotgun (WGS) entry which is preliminary data.</text>
</comment>
<proteinExistence type="predicted"/>